<reference evidence="10" key="1">
    <citation type="submission" date="2019-11" db="EMBL/GenBank/DDBJ databases">
        <authorList>
            <person name="Feng L."/>
        </authorList>
    </citation>
    <scope>NUCLEOTIDE SEQUENCE</scope>
    <source>
        <strain evidence="10">RtorquesLFYP15</strain>
    </source>
</reference>
<dbReference type="AlphaFoldDB" id="A0A6N2ZXX4"/>
<dbReference type="Gene3D" id="1.20.1260.30">
    <property type="match status" value="1"/>
</dbReference>
<dbReference type="InterPro" id="IPR029063">
    <property type="entry name" value="SAM-dependent_MTases_sf"/>
</dbReference>
<dbReference type="InterPro" id="IPR004546">
    <property type="entry name" value="Restrct_endonuc_T1M"/>
</dbReference>
<protein>
    <recommendedName>
        <fullName evidence="2">site-specific DNA-methyltransferase (adenine-specific)</fullName>
        <ecNumber evidence="2">2.1.1.72</ecNumber>
    </recommendedName>
</protein>
<dbReference type="GO" id="GO:0009007">
    <property type="term" value="F:site-specific DNA-methyltransferase (adenine-specific) activity"/>
    <property type="evidence" value="ECO:0007669"/>
    <property type="project" value="UniProtKB-EC"/>
</dbReference>
<dbReference type="Pfam" id="PF02384">
    <property type="entry name" value="N6_Mtase"/>
    <property type="match status" value="1"/>
</dbReference>
<dbReference type="PROSITE" id="PS00092">
    <property type="entry name" value="N6_MTASE"/>
    <property type="match status" value="1"/>
</dbReference>
<dbReference type="PANTHER" id="PTHR42933:SF1">
    <property type="entry name" value="SITE-SPECIFIC DNA-METHYLTRANSFERASE (ADENINE-SPECIFIC)"/>
    <property type="match status" value="1"/>
</dbReference>
<dbReference type="InterPro" id="IPR003356">
    <property type="entry name" value="DNA_methylase_A-5"/>
</dbReference>
<evidence type="ECO:0000313" key="10">
    <source>
        <dbReference type="EMBL" id="VYT84479.1"/>
    </source>
</evidence>
<accession>A0A6N2ZXX4</accession>
<dbReference type="GO" id="GO:0008170">
    <property type="term" value="F:N-methyltransferase activity"/>
    <property type="evidence" value="ECO:0007669"/>
    <property type="project" value="InterPro"/>
</dbReference>
<evidence type="ECO:0000259" key="8">
    <source>
        <dbReference type="Pfam" id="PF02384"/>
    </source>
</evidence>
<dbReference type="GO" id="GO:0032259">
    <property type="term" value="P:methylation"/>
    <property type="evidence" value="ECO:0007669"/>
    <property type="project" value="UniProtKB-KW"/>
</dbReference>
<dbReference type="EC" id="2.1.1.72" evidence="2"/>
<name>A0A6N2ZXX4_9FIRM</name>
<dbReference type="Pfam" id="PF12161">
    <property type="entry name" value="HsdM_N"/>
    <property type="match status" value="1"/>
</dbReference>
<evidence type="ECO:0000256" key="2">
    <source>
        <dbReference type="ARBA" id="ARBA00011900"/>
    </source>
</evidence>
<keyword evidence="5" id="KW-0949">S-adenosyl-L-methionine</keyword>
<evidence type="ECO:0000256" key="5">
    <source>
        <dbReference type="ARBA" id="ARBA00022691"/>
    </source>
</evidence>
<evidence type="ECO:0000256" key="3">
    <source>
        <dbReference type="ARBA" id="ARBA00022603"/>
    </source>
</evidence>
<keyword evidence="4 10" id="KW-0808">Transferase</keyword>
<sequence length="532" mass="60116">MADIENSKDLTSVLWSGADVLRSKMDANEYKNYLLGIVFYKYLSDSFLIKVYDLLYDEKPETLRAALDAYREALEDESAEELKEQLEEECHYVIEPELTYTYFAEAAKNNSFNREQLQKAFNNIEQSDPIFADLFADLDLYSNRLGTGDQKQSDTVASLIKVIDTADLLNSDAEILGNAYEAMIGWFASETGKKAGEFYTPQAVSKILTKIAIAGQEDKKGLSVYDPCMGSGSLLLNAKKYSGVPEYIKYYGQELNTSTYNLARMNMFLHGVKAENQNLRNGDTLDADWPTDEDTDFNMVLMNPPYSAKWSASFGFLQDERFSDYGVLAPKSKADYAFLLHGLYHLKNNGTMAIVLPHGVLFRGAAEGKIREKLLRSGNIYAVIGLPANLFYNTSIPTCIIVLKKHRDGRDVLFIDASKKFNKGKKQNEMTDEHIEEVLDLYTKRETVEKESYLATFEDIEKNDFNLNIPRYVDNFEKEEEVDLNALLVDMKKTDEELGQVQGEFLSLLKDLTSSDASVMASLNDLIGKMEG</sequence>
<comment type="catalytic activity">
    <reaction evidence="7">
        <text>a 2'-deoxyadenosine in DNA + S-adenosyl-L-methionine = an N(6)-methyl-2'-deoxyadenosine in DNA + S-adenosyl-L-homocysteine + H(+)</text>
        <dbReference type="Rhea" id="RHEA:15197"/>
        <dbReference type="Rhea" id="RHEA-COMP:12418"/>
        <dbReference type="Rhea" id="RHEA-COMP:12419"/>
        <dbReference type="ChEBI" id="CHEBI:15378"/>
        <dbReference type="ChEBI" id="CHEBI:57856"/>
        <dbReference type="ChEBI" id="CHEBI:59789"/>
        <dbReference type="ChEBI" id="CHEBI:90615"/>
        <dbReference type="ChEBI" id="CHEBI:90616"/>
        <dbReference type="EC" id="2.1.1.72"/>
    </reaction>
</comment>
<evidence type="ECO:0000256" key="4">
    <source>
        <dbReference type="ARBA" id="ARBA00022679"/>
    </source>
</evidence>
<dbReference type="InterPro" id="IPR038333">
    <property type="entry name" value="T1MK-like_N_sf"/>
</dbReference>
<dbReference type="RefSeq" id="WP_412941178.1">
    <property type="nucleotide sequence ID" value="NZ_CACRUQ010000005.1"/>
</dbReference>
<dbReference type="InterPro" id="IPR051537">
    <property type="entry name" value="DNA_Adenine_Mtase"/>
</dbReference>
<evidence type="ECO:0000256" key="6">
    <source>
        <dbReference type="ARBA" id="ARBA00022747"/>
    </source>
</evidence>
<feature type="domain" description="N6 adenine-specific DNA methyltransferase N-terminal" evidence="9">
    <location>
        <begin position="10"/>
        <end position="162"/>
    </location>
</feature>
<dbReference type="EMBL" id="CACRUQ010000005">
    <property type="protein sequence ID" value="VYT84479.1"/>
    <property type="molecule type" value="Genomic_DNA"/>
</dbReference>
<dbReference type="InterPro" id="IPR002052">
    <property type="entry name" value="DNA_methylase_N6_adenine_CS"/>
</dbReference>
<dbReference type="Gene3D" id="3.40.50.150">
    <property type="entry name" value="Vaccinia Virus protein VP39"/>
    <property type="match status" value="1"/>
</dbReference>
<organism evidence="10">
    <name type="scientific">[Ruminococcus] torques</name>
    <dbReference type="NCBI Taxonomy" id="33039"/>
    <lineage>
        <taxon>Bacteria</taxon>
        <taxon>Bacillati</taxon>
        <taxon>Bacillota</taxon>
        <taxon>Clostridia</taxon>
        <taxon>Lachnospirales</taxon>
        <taxon>Lachnospiraceae</taxon>
        <taxon>Mediterraneibacter</taxon>
    </lineage>
</organism>
<evidence type="ECO:0000259" key="9">
    <source>
        <dbReference type="Pfam" id="PF12161"/>
    </source>
</evidence>
<dbReference type="PANTHER" id="PTHR42933">
    <property type="entry name" value="SLR6095 PROTEIN"/>
    <property type="match status" value="1"/>
</dbReference>
<dbReference type="NCBIfam" id="TIGR00497">
    <property type="entry name" value="hsdM"/>
    <property type="match status" value="1"/>
</dbReference>
<feature type="domain" description="DNA methylase adenine-specific" evidence="8">
    <location>
        <begin position="173"/>
        <end position="480"/>
    </location>
</feature>
<keyword evidence="6" id="KW-0680">Restriction system</keyword>
<dbReference type="SUPFAM" id="SSF53335">
    <property type="entry name" value="S-adenosyl-L-methionine-dependent methyltransferases"/>
    <property type="match status" value="1"/>
</dbReference>
<keyword evidence="3 10" id="KW-0489">Methyltransferase</keyword>
<dbReference type="GO" id="GO:0003677">
    <property type="term" value="F:DNA binding"/>
    <property type="evidence" value="ECO:0007669"/>
    <property type="project" value="InterPro"/>
</dbReference>
<dbReference type="InterPro" id="IPR022749">
    <property type="entry name" value="D12N6_MeTrfase_N"/>
</dbReference>
<comment type="similarity">
    <text evidence="1">Belongs to the N(4)/N(6)-methyltransferase family.</text>
</comment>
<dbReference type="GO" id="GO:0009307">
    <property type="term" value="P:DNA restriction-modification system"/>
    <property type="evidence" value="ECO:0007669"/>
    <property type="project" value="UniProtKB-KW"/>
</dbReference>
<evidence type="ECO:0000256" key="1">
    <source>
        <dbReference type="ARBA" id="ARBA00006594"/>
    </source>
</evidence>
<gene>
    <name evidence="10" type="ORF">RTLFYP15_00863</name>
</gene>
<proteinExistence type="inferred from homology"/>
<dbReference type="PRINTS" id="PR00507">
    <property type="entry name" value="N12N6MTFRASE"/>
</dbReference>
<evidence type="ECO:0000256" key="7">
    <source>
        <dbReference type="ARBA" id="ARBA00047942"/>
    </source>
</evidence>